<organism evidence="1">
    <name type="scientific">uncultured Caudovirales phage</name>
    <dbReference type="NCBI Taxonomy" id="2100421"/>
    <lineage>
        <taxon>Viruses</taxon>
        <taxon>Duplodnaviria</taxon>
        <taxon>Heunggongvirae</taxon>
        <taxon>Uroviricota</taxon>
        <taxon>Caudoviricetes</taxon>
        <taxon>Peduoviridae</taxon>
        <taxon>Maltschvirus</taxon>
        <taxon>Maltschvirus maltsch</taxon>
    </lineage>
</organism>
<gene>
    <name evidence="1" type="ORF">UFOVP670_32</name>
</gene>
<name>A0A6J5NEV0_9CAUD</name>
<protein>
    <submittedName>
        <fullName evidence="1">Uncharacterized protein</fullName>
    </submittedName>
</protein>
<evidence type="ECO:0000313" key="1">
    <source>
        <dbReference type="EMBL" id="CAB4155705.1"/>
    </source>
</evidence>
<sequence length="85" mass="9528">MSEEQEPFEVMLRKMCSAVLRDMQPDVVEAEQAAKQARAELRDRFAGHALEGLLAAGDAHAYNRDEMAAEAWRQADAMLKARGHE</sequence>
<accession>A0A6J5NEV0</accession>
<proteinExistence type="predicted"/>
<reference evidence="1" key="1">
    <citation type="submission" date="2020-04" db="EMBL/GenBank/DDBJ databases">
        <authorList>
            <person name="Chiriac C."/>
            <person name="Salcher M."/>
            <person name="Ghai R."/>
            <person name="Kavagutti S V."/>
        </authorList>
    </citation>
    <scope>NUCLEOTIDE SEQUENCE</scope>
</reference>
<dbReference type="EMBL" id="LR796632">
    <property type="protein sequence ID" value="CAB4155705.1"/>
    <property type="molecule type" value="Genomic_DNA"/>
</dbReference>